<accession>A0A0J5FNN4</accession>
<dbReference type="InterPro" id="IPR002514">
    <property type="entry name" value="Transposase_8"/>
</dbReference>
<proteinExistence type="inferred from homology"/>
<keyword evidence="4" id="KW-1185">Reference proteome</keyword>
<dbReference type="PANTHER" id="PTHR33215:SF12">
    <property type="entry name" value="TRANSPOSASE INSN FOR INSERTION SEQUENCE ELEMENT IS911A-RELATED"/>
    <property type="match status" value="1"/>
</dbReference>
<organism evidence="3 4">
    <name type="scientific">Xenorhabdus khoisanae</name>
    <dbReference type="NCBI Taxonomy" id="880157"/>
    <lineage>
        <taxon>Bacteria</taxon>
        <taxon>Pseudomonadati</taxon>
        <taxon>Pseudomonadota</taxon>
        <taxon>Gammaproteobacteria</taxon>
        <taxon>Enterobacterales</taxon>
        <taxon>Morganellaceae</taxon>
        <taxon>Xenorhabdus</taxon>
    </lineage>
</organism>
<reference evidence="3 4" key="1">
    <citation type="submission" date="2015-06" db="EMBL/GenBank/DDBJ databases">
        <title>Draft Whole-Genome Sequence of the Entomopathogenic Bacterium Xenorhabdus khoisanae.</title>
        <authorList>
            <person name="Naidoo S."/>
            <person name="Featherston J."/>
            <person name="Gray V.M."/>
        </authorList>
    </citation>
    <scope>NUCLEOTIDE SEQUENCE [LARGE SCALE GENOMIC DNA]</scope>
    <source>
        <strain evidence="3 4">MCB</strain>
    </source>
</reference>
<dbReference type="OrthoDB" id="6445738at2"/>
<comment type="similarity">
    <text evidence="1">Belongs to the transposase 8 family.</text>
</comment>
<dbReference type="EMBL" id="LFCV01000175">
    <property type="protein sequence ID" value="KMJ43547.1"/>
    <property type="molecule type" value="Genomic_DNA"/>
</dbReference>
<evidence type="ECO:0000313" key="3">
    <source>
        <dbReference type="EMBL" id="KMJ43547.1"/>
    </source>
</evidence>
<sequence>MKNHQITRRHFSPTFRLEAVEQVIQFHQKPVDVARSLDIDPSLLRKWVKQYHAELQGVTPRGQAMTPEQRRIKELEAQVKQLEMEKTILKQAAVLMSEMPNKFIRSSHS</sequence>
<dbReference type="Proteomes" id="UP000036277">
    <property type="component" value="Unassembled WGS sequence"/>
</dbReference>
<evidence type="ECO:0000256" key="2">
    <source>
        <dbReference type="SAM" id="Coils"/>
    </source>
</evidence>
<dbReference type="AlphaFoldDB" id="A0A0J5FNN4"/>
<dbReference type="Pfam" id="PF01527">
    <property type="entry name" value="HTH_Tnp_1"/>
    <property type="match status" value="1"/>
</dbReference>
<protein>
    <submittedName>
        <fullName evidence="3">Transposase</fullName>
    </submittedName>
</protein>
<keyword evidence="2" id="KW-0175">Coiled coil</keyword>
<dbReference type="GO" id="GO:0006313">
    <property type="term" value="P:DNA transposition"/>
    <property type="evidence" value="ECO:0007669"/>
    <property type="project" value="InterPro"/>
</dbReference>
<dbReference type="STRING" id="880157.AB204_19130"/>
<dbReference type="PANTHER" id="PTHR33215">
    <property type="entry name" value="PROTEIN DISTAL ANTENNA"/>
    <property type="match status" value="1"/>
</dbReference>
<feature type="coiled-coil region" evidence="2">
    <location>
        <begin position="65"/>
        <end position="92"/>
    </location>
</feature>
<comment type="caution">
    <text evidence="3">The sequence shown here is derived from an EMBL/GenBank/DDBJ whole genome shotgun (WGS) entry which is preliminary data.</text>
</comment>
<dbReference type="InterPro" id="IPR051839">
    <property type="entry name" value="RD_transcriptional_regulator"/>
</dbReference>
<dbReference type="GO" id="GO:0004803">
    <property type="term" value="F:transposase activity"/>
    <property type="evidence" value="ECO:0007669"/>
    <property type="project" value="InterPro"/>
</dbReference>
<name>A0A0J5FNN4_9GAMM</name>
<dbReference type="Gene3D" id="1.10.10.60">
    <property type="entry name" value="Homeodomain-like"/>
    <property type="match status" value="1"/>
</dbReference>
<gene>
    <name evidence="3" type="ORF">AB204_19130</name>
</gene>
<evidence type="ECO:0000313" key="4">
    <source>
        <dbReference type="Proteomes" id="UP000036277"/>
    </source>
</evidence>
<dbReference type="PATRIC" id="fig|880157.4.peg.4114"/>
<evidence type="ECO:0000256" key="1">
    <source>
        <dbReference type="ARBA" id="ARBA00009964"/>
    </source>
</evidence>
<dbReference type="InterPro" id="IPR009057">
    <property type="entry name" value="Homeodomain-like_sf"/>
</dbReference>
<dbReference type="SUPFAM" id="SSF46689">
    <property type="entry name" value="Homeodomain-like"/>
    <property type="match status" value="1"/>
</dbReference>
<dbReference type="RefSeq" id="WP_047964965.1">
    <property type="nucleotide sequence ID" value="NZ_CAWMBG010000175.1"/>
</dbReference>
<dbReference type="GO" id="GO:0003677">
    <property type="term" value="F:DNA binding"/>
    <property type="evidence" value="ECO:0007669"/>
    <property type="project" value="InterPro"/>
</dbReference>